<sequence>MPDALSRVPLENEEDRFEEEEELDVERRLLVVKAAGVEWEGEPLKQSGRYLTLEMFLTTLACPPETSEAVRRWVKRRSANFFMHEAQLWRRSSPIPLMVVTVVGGSGEDPE</sequence>
<keyword evidence="2" id="KW-1185">Reference proteome</keyword>
<dbReference type="EMBL" id="AJIL01007642">
    <property type="protein sequence ID" value="KNE86894.1"/>
    <property type="molecule type" value="Genomic_DNA"/>
</dbReference>
<accession>A0A0L0UJL5</accession>
<feature type="non-terminal residue" evidence="1">
    <location>
        <position position="111"/>
    </location>
</feature>
<comment type="caution">
    <text evidence="1">The sequence shown here is derived from an EMBL/GenBank/DDBJ whole genome shotgun (WGS) entry which is preliminary data.</text>
</comment>
<evidence type="ECO:0000313" key="2">
    <source>
        <dbReference type="Proteomes" id="UP000054564"/>
    </source>
</evidence>
<gene>
    <name evidence="1" type="ORF">PSTG_19737</name>
</gene>
<name>A0A0L0UJL5_9BASI</name>
<dbReference type="Proteomes" id="UP000054564">
    <property type="component" value="Unassembled WGS sequence"/>
</dbReference>
<organism evidence="1 2">
    <name type="scientific">Puccinia striiformis f. sp. tritici PST-78</name>
    <dbReference type="NCBI Taxonomy" id="1165861"/>
    <lineage>
        <taxon>Eukaryota</taxon>
        <taxon>Fungi</taxon>
        <taxon>Dikarya</taxon>
        <taxon>Basidiomycota</taxon>
        <taxon>Pucciniomycotina</taxon>
        <taxon>Pucciniomycetes</taxon>
        <taxon>Pucciniales</taxon>
        <taxon>Pucciniaceae</taxon>
        <taxon>Puccinia</taxon>
    </lineage>
</organism>
<proteinExistence type="predicted"/>
<evidence type="ECO:0000313" key="1">
    <source>
        <dbReference type="EMBL" id="KNE86894.1"/>
    </source>
</evidence>
<reference evidence="2" key="1">
    <citation type="submission" date="2014-03" db="EMBL/GenBank/DDBJ databases">
        <title>The Genome Sequence of Puccinia striiformis f. sp. tritici PST-78.</title>
        <authorList>
            <consortium name="The Broad Institute Genome Sequencing Platform"/>
            <person name="Cuomo C."/>
            <person name="Hulbert S."/>
            <person name="Chen X."/>
            <person name="Walker B."/>
            <person name="Young S.K."/>
            <person name="Zeng Q."/>
            <person name="Gargeya S."/>
            <person name="Fitzgerald M."/>
            <person name="Haas B."/>
            <person name="Abouelleil A."/>
            <person name="Alvarado L."/>
            <person name="Arachchi H.M."/>
            <person name="Berlin A.M."/>
            <person name="Chapman S.B."/>
            <person name="Goldberg J."/>
            <person name="Griggs A."/>
            <person name="Gujja S."/>
            <person name="Hansen M."/>
            <person name="Howarth C."/>
            <person name="Imamovic A."/>
            <person name="Larimer J."/>
            <person name="McCowan C."/>
            <person name="Montmayeur A."/>
            <person name="Murphy C."/>
            <person name="Neiman D."/>
            <person name="Pearson M."/>
            <person name="Priest M."/>
            <person name="Roberts A."/>
            <person name="Saif S."/>
            <person name="Shea T."/>
            <person name="Sisk P."/>
            <person name="Sykes S."/>
            <person name="Wortman J."/>
            <person name="Nusbaum C."/>
            <person name="Birren B."/>
        </authorList>
    </citation>
    <scope>NUCLEOTIDE SEQUENCE [LARGE SCALE GENOMIC DNA]</scope>
    <source>
        <strain evidence="2">race PST-78</strain>
    </source>
</reference>
<dbReference type="AlphaFoldDB" id="A0A0L0UJL5"/>
<protein>
    <submittedName>
        <fullName evidence="1">Uncharacterized protein</fullName>
    </submittedName>
</protein>